<comment type="caution">
    <text evidence="1">The sequence shown here is derived from an EMBL/GenBank/DDBJ whole genome shotgun (WGS) entry which is preliminary data.</text>
</comment>
<accession>A0A1S2LP24</accession>
<dbReference type="AlphaFoldDB" id="A0A1S2LP24"/>
<protein>
    <submittedName>
        <fullName evidence="1">Uncharacterized protein</fullName>
    </submittedName>
</protein>
<evidence type="ECO:0000313" key="2">
    <source>
        <dbReference type="Proteomes" id="UP000179524"/>
    </source>
</evidence>
<evidence type="ECO:0000313" key="1">
    <source>
        <dbReference type="EMBL" id="OIJ14231.1"/>
    </source>
</evidence>
<proteinExistence type="predicted"/>
<keyword evidence="2" id="KW-1185">Reference proteome</keyword>
<reference evidence="1 2" key="1">
    <citation type="submission" date="2016-10" db="EMBL/GenBank/DDBJ databases">
        <title>Draft genome sequences of four alkaliphilic bacteria belonging to the Anaerobacillus genus.</title>
        <authorList>
            <person name="Bassil N.M."/>
            <person name="Lloyd J.R."/>
        </authorList>
    </citation>
    <scope>NUCLEOTIDE SEQUENCE [LARGE SCALE GENOMIC DNA]</scope>
    <source>
        <strain evidence="1 2">DSM 18345</strain>
    </source>
</reference>
<gene>
    <name evidence="1" type="ORF">BKP37_09115</name>
</gene>
<dbReference type="OrthoDB" id="6194834at2"/>
<organism evidence="1 2">
    <name type="scientific">Anaerobacillus alkalilacustris</name>
    <dbReference type="NCBI Taxonomy" id="393763"/>
    <lineage>
        <taxon>Bacteria</taxon>
        <taxon>Bacillati</taxon>
        <taxon>Bacillota</taxon>
        <taxon>Bacilli</taxon>
        <taxon>Bacillales</taxon>
        <taxon>Bacillaceae</taxon>
        <taxon>Anaerobacillus</taxon>
    </lineage>
</organism>
<dbReference type="Proteomes" id="UP000179524">
    <property type="component" value="Unassembled WGS sequence"/>
</dbReference>
<sequence>MKRLLVIILVIVILLIGIIGIKFGSALGQEGNPTPVLTAIMKLESSNSHYEQVTDTEQGIKFVSKNGSGSQEKIIKEFMVEKGFEFKEQMGSGYIFEKDEMTTIVVTRLFTKNYFLWEVPNEVNN</sequence>
<dbReference type="EMBL" id="MLQR01000022">
    <property type="protein sequence ID" value="OIJ14231.1"/>
    <property type="molecule type" value="Genomic_DNA"/>
</dbReference>
<name>A0A1S2LP24_9BACI</name>